<evidence type="ECO:0000313" key="18">
    <source>
        <dbReference type="EMBL" id="MIT48819.1"/>
    </source>
</evidence>
<dbReference type="EMBL" id="DAAFPQ010000017">
    <property type="protein sequence ID" value="HAB0972637.1"/>
    <property type="molecule type" value="Genomic_DNA"/>
</dbReference>
<organism evidence="16">
    <name type="scientific">Salmonella typhimurium</name>
    <dbReference type="NCBI Taxonomy" id="90371"/>
    <lineage>
        <taxon>Bacteria</taxon>
        <taxon>Pseudomonadati</taxon>
        <taxon>Pseudomonadota</taxon>
        <taxon>Gammaproteobacteria</taxon>
        <taxon>Enterobacterales</taxon>
        <taxon>Enterobacteriaceae</taxon>
        <taxon>Salmonella</taxon>
    </lineage>
</organism>
<dbReference type="EMBL" id="AAHIPE010000008">
    <property type="protein sequence ID" value="EBW5462655.1"/>
    <property type="molecule type" value="Genomic_DNA"/>
</dbReference>
<dbReference type="EMBL" id="AAKVET010000013">
    <property type="protein sequence ID" value="ECW0641395.1"/>
    <property type="molecule type" value="Genomic_DNA"/>
</dbReference>
<reference evidence="17 21" key="1">
    <citation type="submission" date="2014-09" db="EMBL/GenBank/DDBJ databases">
        <title>Salmonella Genotype and Phenotype Association.</title>
        <authorList>
            <person name="Chen Y."/>
            <person name="Folster J."/>
            <person name="Ayers S."/>
            <person name="Kabera C."/>
            <person name="Li C."/>
            <person name="Mukherjee S."/>
            <person name="Lam C."/>
            <person name="Zhao S."/>
            <person name="McDermott P."/>
        </authorList>
    </citation>
    <scope>NUCLEOTIDE SEQUENCE [LARGE SCALE GENOMIC DNA]</scope>
    <source>
        <strain evidence="17 21">CVM N32045</strain>
    </source>
</reference>
<evidence type="ECO:0000313" key="20">
    <source>
        <dbReference type="Proteomes" id="UP000034636"/>
    </source>
</evidence>
<dbReference type="EMBL" id="AAHDPU010000023">
    <property type="protein sequence ID" value="EBU9274299.1"/>
    <property type="molecule type" value="Genomic_DNA"/>
</dbReference>
<evidence type="ECO:0000256" key="1">
    <source>
        <dbReference type="SAM" id="SignalP"/>
    </source>
</evidence>
<evidence type="ECO:0000313" key="12">
    <source>
        <dbReference type="EMBL" id="ECW0641395.1"/>
    </source>
</evidence>
<dbReference type="Proteomes" id="UP000338496">
    <property type="component" value="Unassembled WGS sequence"/>
</dbReference>
<evidence type="ECO:0000313" key="9">
    <source>
        <dbReference type="EMBL" id="ECF1543967.1"/>
    </source>
</evidence>
<dbReference type="Proteomes" id="UP000839907">
    <property type="component" value="Unassembled WGS sequence"/>
</dbReference>
<keyword evidence="1" id="KW-0732">Signal</keyword>
<dbReference type="EMBL" id="RVDJ01000018">
    <property type="protein sequence ID" value="MLP87055.1"/>
    <property type="molecule type" value="Genomic_DNA"/>
</dbReference>
<evidence type="ECO:0000313" key="8">
    <source>
        <dbReference type="EMBL" id="ECE0293914.1"/>
    </source>
</evidence>
<evidence type="ECO:0000313" key="14">
    <source>
        <dbReference type="EMBL" id="EDI6664273.1"/>
    </source>
</evidence>
<dbReference type="Proteomes" id="UP000839908">
    <property type="component" value="Unassembled WGS sequence"/>
</dbReference>
<dbReference type="EMBL" id="AAKUOT010000056">
    <property type="protein sequence ID" value="ECV8763285.1"/>
    <property type="molecule type" value="Genomic_DNA"/>
</dbReference>
<dbReference type="RefSeq" id="WP_001134856.1">
    <property type="nucleotide sequence ID" value="NZ_AP023291.1"/>
</dbReference>
<dbReference type="EMBL" id="AAHRYM010000012">
    <property type="protein sequence ID" value="EBZ6921570.1"/>
    <property type="molecule type" value="Genomic_DNA"/>
</dbReference>
<gene>
    <name evidence="11" type="ORF">AAB27_20615</name>
    <name evidence="18" type="ORF">AU613_07960</name>
    <name evidence="13" type="ORF">AVC05_08810</name>
    <name evidence="10" type="ORF">B1P38_24635</name>
    <name evidence="8" type="ORF">CE70_01630</name>
    <name evidence="14" type="ORF">CFF59_03165</name>
    <name evidence="17" type="ORF">DD95_03520</name>
    <name evidence="3" type="ORF">DMO92_19960</name>
    <name evidence="4" type="ORF">DPF41_06330</name>
    <name evidence="5" type="ORF">DPS76_09375</name>
    <name evidence="19" type="ORF">DRM14_17290</name>
    <name evidence="6" type="ORF">DU071_20095</name>
    <name evidence="9" type="ORF">E0935_12015</name>
    <name evidence="7" type="ORF">EER35_11330</name>
    <name evidence="12" type="ORF">F3R12_16315</name>
    <name evidence="16" type="ORF">G1Q93_14365</name>
    <name evidence="15" type="ORF">GB466_19000</name>
    <name evidence="2" type="ORF">SE14_01994</name>
</gene>
<protein>
    <submittedName>
        <fullName evidence="2 17">Membrane protein</fullName>
    </submittedName>
</protein>
<dbReference type="Proteomes" id="UP000839909">
    <property type="component" value="Unassembled WGS sequence"/>
</dbReference>
<evidence type="ECO:0000313" key="3">
    <source>
        <dbReference type="EMBL" id="EBU9274299.1"/>
    </source>
</evidence>
<dbReference type="AlphaFoldDB" id="A0A0D6FSI3"/>
<dbReference type="Proteomes" id="UP000839905">
    <property type="component" value="Unassembled WGS sequence"/>
</dbReference>
<dbReference type="Proteomes" id="UP000839914">
    <property type="component" value="Unassembled WGS sequence"/>
</dbReference>
<dbReference type="OMA" id="WFMFLAC"/>
<dbReference type="EMBL" id="AAHIDF010000005">
    <property type="protein sequence ID" value="EBW3627717.1"/>
    <property type="molecule type" value="Genomic_DNA"/>
</dbReference>
<dbReference type="EMBL" id="JYVU01000008">
    <property type="protein sequence ID" value="KTZ14772.1"/>
    <property type="molecule type" value="Genomic_DNA"/>
</dbReference>
<evidence type="ECO:0000313" key="19">
    <source>
        <dbReference type="EMBL" id="MLP87055.1"/>
    </source>
</evidence>
<dbReference type="EMBL" id="RSUA01000011">
    <property type="protein sequence ID" value="MIT48819.1"/>
    <property type="molecule type" value="Genomic_DNA"/>
</dbReference>
<dbReference type="Proteomes" id="UP000839595">
    <property type="component" value="Unassembled WGS sequence"/>
</dbReference>
<feature type="signal peptide" evidence="1">
    <location>
        <begin position="1"/>
        <end position="26"/>
    </location>
</feature>
<evidence type="ECO:0000313" key="11">
    <source>
        <dbReference type="EMBL" id="ECV8763285.1"/>
    </source>
</evidence>
<evidence type="ECO:0000313" key="10">
    <source>
        <dbReference type="EMBL" id="ECU8356695.1"/>
    </source>
</evidence>
<evidence type="ECO:0000313" key="13">
    <source>
        <dbReference type="EMBL" id="ECY5341348.1"/>
    </source>
</evidence>
<evidence type="ECO:0000313" key="7">
    <source>
        <dbReference type="EMBL" id="EBZ6921570.1"/>
    </source>
</evidence>
<dbReference type="Proteomes" id="UP000839915">
    <property type="component" value="Unassembled WGS sequence"/>
</dbReference>
<dbReference type="EMBL" id="AAKRET010000043">
    <property type="protein sequence ID" value="ECU8356695.1"/>
    <property type="molecule type" value="Genomic_DNA"/>
</dbReference>
<dbReference type="Proteomes" id="UP000034636">
    <property type="component" value="Chromosome"/>
</dbReference>
<dbReference type="EMBL" id="AAMLUT010000001">
    <property type="protein sequence ID" value="EDI6664273.1"/>
    <property type="molecule type" value="Genomic_DNA"/>
</dbReference>
<dbReference type="EMBL" id="AAIKGB010000010">
    <property type="protein sequence ID" value="ECF1543967.1"/>
    <property type="molecule type" value="Genomic_DNA"/>
</dbReference>
<feature type="chain" id="PRO_5043119742" evidence="1">
    <location>
        <begin position="27"/>
        <end position="54"/>
    </location>
</feature>
<reference evidence="16" key="6">
    <citation type="submission" date="2019-01" db="EMBL/GenBank/DDBJ databases">
        <authorList>
            <consortium name="NCBI Pathogen Detection Project"/>
        </authorList>
    </citation>
    <scope>NUCLEOTIDE SEQUENCE</scope>
    <source>
        <strain evidence="16">S108T</strain>
        <strain evidence="15">Salmonella enterica</strain>
    </source>
</reference>
<dbReference type="Proteomes" id="UP000839581">
    <property type="component" value="Unassembled WGS sequence"/>
</dbReference>
<dbReference type="Proteomes" id="UP000054461">
    <property type="component" value="Unassembled WGS sequence"/>
</dbReference>
<dbReference type="EMBL" id="AAIGQE010000001">
    <property type="protein sequence ID" value="ECE0293914.1"/>
    <property type="molecule type" value="Genomic_DNA"/>
</dbReference>
<dbReference type="Proteomes" id="UP000885258">
    <property type="component" value="Unassembled WGS sequence"/>
</dbReference>
<evidence type="ECO:0000313" key="22">
    <source>
        <dbReference type="Proteomes" id="UP000338496"/>
    </source>
</evidence>
<dbReference type="SMR" id="A0A0D6FSI3"/>
<reference evidence="6" key="4">
    <citation type="submission" date="2018-07" db="EMBL/GenBank/DDBJ databases">
        <authorList>
            <person name="Ashton P.M."/>
            <person name="Dallman T."/>
            <person name="Nair S."/>
            <person name="De Pinna E."/>
            <person name="Peters T."/>
            <person name="Grant K."/>
        </authorList>
    </citation>
    <scope>NUCLEOTIDE SEQUENCE [LARGE SCALE GENOMIC DNA]</scope>
    <source>
        <strain evidence="4">231108</strain>
        <strain evidence="9">265852</strain>
        <strain evidence="18">29290</strain>
        <strain evidence="6">356083</strain>
        <strain evidence="5">422529</strain>
        <strain evidence="19">425567</strain>
        <strain evidence="13">43916</strain>
        <strain evidence="3">488670</strain>
        <strain evidence="7">632340</strain>
        <strain evidence="11">86846</strain>
    </source>
</reference>
<dbReference type="EMBL" id="CP011428">
    <property type="protein sequence ID" value="AKH07509.1"/>
    <property type="molecule type" value="Genomic_DNA"/>
</dbReference>
<dbReference type="Proteomes" id="UP000885385">
    <property type="component" value="Unassembled WGS sequence"/>
</dbReference>
<dbReference type="PATRIC" id="fig|59201.124.peg.4264"/>
<reference evidence="12" key="7">
    <citation type="submission" date="2019-09" db="EMBL/GenBank/DDBJ databases">
        <authorList>
            <consortium name="GenomeTrakr network: Whole genome sequencing for foodborne pathogen traceback"/>
        </authorList>
    </citation>
    <scope>NUCLEOTIDE SEQUENCE [LARGE SCALE GENOMIC DNA]</scope>
    <source>
        <strain evidence="12">AUSMDU00020735</strain>
        <strain evidence="8 22">VA_WGS-00080</strain>
    </source>
</reference>
<dbReference type="Proteomes" id="UP000839616">
    <property type="component" value="Unassembled WGS sequence"/>
</dbReference>
<name>A0A0D6FSI3_SALTM</name>
<sequence>MPPLKKIVLRLFVGAMVATVTTPALALVCLEDHSAKECAISCAEAMWFMFPICF</sequence>
<dbReference type="EMBL" id="AALDNI010000015">
    <property type="protein sequence ID" value="ECY5341348.1"/>
    <property type="molecule type" value="Genomic_DNA"/>
</dbReference>
<dbReference type="eggNOG" id="ENOG5031RCR">
    <property type="taxonomic scope" value="Bacteria"/>
</dbReference>
<reference evidence="14" key="5">
    <citation type="submission" date="2018-07" db="EMBL/GenBank/DDBJ databases">
        <authorList>
            <consortium name="PulseNet: The National Subtyping Network for Foodborne Disease Surveillance"/>
            <person name="Tarr C.L."/>
            <person name="Trees E."/>
            <person name="Katz L.S."/>
            <person name="Carleton-Romer H.A."/>
            <person name="Stroika S."/>
            <person name="Kucerova Z."/>
            <person name="Roache K.F."/>
            <person name="Sabol A.L."/>
            <person name="Besser J."/>
            <person name="Gerner-Smidt P."/>
        </authorList>
    </citation>
    <scope>NUCLEOTIDE SEQUENCE [LARGE SCALE GENOMIC DNA]</scope>
    <source>
        <strain evidence="10">PNUSAS008736</strain>
        <strain evidence="14">PNUSAS016739</strain>
    </source>
</reference>
<dbReference type="EMBL" id="DAAONS010000013">
    <property type="protein sequence ID" value="HAD3781858.1"/>
    <property type="molecule type" value="Genomic_DNA"/>
</dbReference>
<evidence type="ECO:0000313" key="2">
    <source>
        <dbReference type="EMBL" id="AKH07509.1"/>
    </source>
</evidence>
<dbReference type="Proteomes" id="UP000839617">
    <property type="component" value="Unassembled WGS sequence"/>
</dbReference>
<reference evidence="2 20" key="2">
    <citation type="journal article" date="2015" name="Genome Announc.">
        <title>Complete Genome Sequencing of a Multidrug-Resistant and Human-Invasive Salmonella enterica Serovar Typhimurium Strain of the Emerging Sequence Type 213 Genotype.</title>
        <authorList>
            <person name="Calva E."/>
            <person name="Silva C."/>
            <person name="Zaidi M.B."/>
            <person name="Sanchez-Flores A."/>
            <person name="Estrada K."/>
            <person name="Silva G.G."/>
            <person name="Soto-Jimenez L.M."/>
            <person name="Wiesner M."/>
            <person name="Fernandez-Mora M."/>
            <person name="Edwards R.A."/>
            <person name="Vinuesa P."/>
        </authorList>
    </citation>
    <scope>NUCLEOTIDE SEQUENCE [LARGE SCALE GENOMIC DNA]</scope>
    <source>
        <strain evidence="2 20">YU39</strain>
    </source>
</reference>
<evidence type="ECO:0000313" key="16">
    <source>
        <dbReference type="EMBL" id="HAD3781858.1"/>
    </source>
</evidence>
<dbReference type="EMBL" id="AAHNIA010000047">
    <property type="protein sequence ID" value="EBY1704199.1"/>
    <property type="molecule type" value="Genomic_DNA"/>
</dbReference>
<evidence type="ECO:0000313" key="4">
    <source>
        <dbReference type="EMBL" id="EBW3627717.1"/>
    </source>
</evidence>
<proteinExistence type="predicted"/>
<evidence type="ECO:0000313" key="6">
    <source>
        <dbReference type="EMBL" id="EBY1704199.1"/>
    </source>
</evidence>
<reference evidence="16" key="3">
    <citation type="journal article" date="2018" name="Genome Biol.">
        <title>SKESA: strategic k-mer extension for scrupulous assemblies.</title>
        <authorList>
            <person name="Souvorov A."/>
            <person name="Agarwala R."/>
            <person name="Lipman D.J."/>
        </authorList>
    </citation>
    <scope>NUCLEOTIDE SEQUENCE</scope>
    <source>
        <strain evidence="16">S108T</strain>
        <strain evidence="15">Salmonella enterica</strain>
    </source>
</reference>
<evidence type="ECO:0000313" key="21">
    <source>
        <dbReference type="Proteomes" id="UP000054461"/>
    </source>
</evidence>
<evidence type="ECO:0000313" key="5">
    <source>
        <dbReference type="EMBL" id="EBW5462655.1"/>
    </source>
</evidence>
<accession>A0A0D6FSI3</accession>
<dbReference type="Proteomes" id="UP000839911">
    <property type="component" value="Unassembled WGS sequence"/>
</dbReference>
<dbReference type="KEGG" id="seni:CY43_09465"/>
<evidence type="ECO:0000313" key="15">
    <source>
        <dbReference type="EMBL" id="HAB0972637.1"/>
    </source>
</evidence>
<evidence type="ECO:0000313" key="17">
    <source>
        <dbReference type="EMBL" id="KTZ14772.1"/>
    </source>
</evidence>
<accession>A0A0F7J753</accession>